<dbReference type="Proteomes" id="UP000015103">
    <property type="component" value="Unassembled WGS sequence"/>
</dbReference>
<dbReference type="PANTHER" id="PTHR21137">
    <property type="entry name" value="ODORANT RECEPTOR"/>
    <property type="match status" value="1"/>
</dbReference>
<name>T1H8I9_RHOPR</name>
<dbReference type="EnsemblMetazoa" id="RPRC000331-RA">
    <property type="protein sequence ID" value="RPRC000331-PA"/>
    <property type="gene ID" value="RPRC000331"/>
</dbReference>
<dbReference type="OMA" id="WENDINN"/>
<feature type="transmembrane region" description="Helical" evidence="10">
    <location>
        <begin position="199"/>
        <end position="226"/>
    </location>
</feature>
<dbReference type="AlphaFoldDB" id="T1H8I9"/>
<dbReference type="HOGENOM" id="CLU_047177_0_0_1"/>
<evidence type="ECO:0000256" key="10">
    <source>
        <dbReference type="RuleBase" id="RU351113"/>
    </source>
</evidence>
<keyword evidence="4 10" id="KW-0812">Transmembrane</keyword>
<accession>T1H8I9</accession>
<dbReference type="PANTHER" id="PTHR21137:SF35">
    <property type="entry name" value="ODORANT RECEPTOR 19A-RELATED"/>
    <property type="match status" value="1"/>
</dbReference>
<dbReference type="eggNOG" id="ENOG502RTKY">
    <property type="taxonomic scope" value="Eukaryota"/>
</dbReference>
<dbReference type="EMBL" id="ACPB03029494">
    <property type="status" value="NOT_ANNOTATED_CDS"/>
    <property type="molecule type" value="Genomic_DNA"/>
</dbReference>
<dbReference type="GO" id="GO:0007165">
    <property type="term" value="P:signal transduction"/>
    <property type="evidence" value="ECO:0007669"/>
    <property type="project" value="UniProtKB-KW"/>
</dbReference>
<evidence type="ECO:0000313" key="11">
    <source>
        <dbReference type="EnsemblMetazoa" id="RPRC000331-PA"/>
    </source>
</evidence>
<evidence type="ECO:0000256" key="5">
    <source>
        <dbReference type="ARBA" id="ARBA00022725"/>
    </source>
</evidence>
<dbReference type="GO" id="GO:0004984">
    <property type="term" value="F:olfactory receptor activity"/>
    <property type="evidence" value="ECO:0007669"/>
    <property type="project" value="InterPro"/>
</dbReference>
<evidence type="ECO:0000256" key="4">
    <source>
        <dbReference type="ARBA" id="ARBA00022692"/>
    </source>
</evidence>
<evidence type="ECO:0000256" key="8">
    <source>
        <dbReference type="ARBA" id="ARBA00023170"/>
    </source>
</evidence>
<comment type="similarity">
    <text evidence="10">Belongs to the insect chemoreceptor superfamily. Heteromeric odorant receptor channel (TC 1.A.69) family.</text>
</comment>
<keyword evidence="3 10" id="KW-0716">Sensory transduction</keyword>
<dbReference type="GO" id="GO:0005549">
    <property type="term" value="F:odorant binding"/>
    <property type="evidence" value="ECO:0007669"/>
    <property type="project" value="InterPro"/>
</dbReference>
<keyword evidence="2" id="KW-1003">Cell membrane</keyword>
<keyword evidence="6 10" id="KW-1133">Transmembrane helix</keyword>
<feature type="transmembrane region" description="Helical" evidence="10">
    <location>
        <begin position="42"/>
        <end position="66"/>
    </location>
</feature>
<comment type="subcellular location">
    <subcellularLocation>
        <location evidence="1 10">Cell membrane</location>
        <topology evidence="1 10">Multi-pass membrane protein</topology>
    </subcellularLocation>
</comment>
<evidence type="ECO:0000256" key="9">
    <source>
        <dbReference type="ARBA" id="ARBA00023224"/>
    </source>
</evidence>
<comment type="caution">
    <text evidence="10">Lacks conserved residue(s) required for the propagation of feature annotation.</text>
</comment>
<evidence type="ECO:0000313" key="12">
    <source>
        <dbReference type="Proteomes" id="UP000015103"/>
    </source>
</evidence>
<keyword evidence="8 10" id="KW-0675">Receptor</keyword>
<reference evidence="11" key="1">
    <citation type="submission" date="2015-05" db="UniProtKB">
        <authorList>
            <consortium name="EnsemblMetazoa"/>
        </authorList>
    </citation>
    <scope>IDENTIFICATION</scope>
</reference>
<proteinExistence type="inferred from homology"/>
<feature type="transmembrane region" description="Helical" evidence="10">
    <location>
        <begin position="78"/>
        <end position="98"/>
    </location>
</feature>
<dbReference type="VEuPathDB" id="VectorBase:RPRC000331"/>
<keyword evidence="5 10" id="KW-0552">Olfaction</keyword>
<dbReference type="InterPro" id="IPR004117">
    <property type="entry name" value="7tm6_olfct_rcpt"/>
</dbReference>
<keyword evidence="9 10" id="KW-0807">Transducer</keyword>
<feature type="transmembrane region" description="Helical" evidence="10">
    <location>
        <begin position="307"/>
        <end position="328"/>
    </location>
</feature>
<sequence length="412" mass="47556">MKFIQRIDAETDDIVLAQAMKEYSYMLQLSALFVNLRPKWRLFSVIQFIVYYLLAIFFLITLLITATEWENDINNTTQAIHIAGFTIVVLIILTEFSVKRADFVDYLRIAANNYYIYSDGFQSKYATKWKKDIRKMKIMVLIFLPLYYLFCAFTAIYLAPIIDDLQGFTIKESYINSIYTRLPVPLVLPFEVNNNALHYLAFTMEVIMAVLLASVVAGADLALIFYGQDIAIQLKLLKESVQEIENRAFYQYKEINGNNKVKNLKQLYKDEKFMKIINKCIKQNVEHHKIICHAFDIMYTLSKWPTAAAFMVGSAVIALSLFSIVSTGRIASQLFSMELLLIEIGNMFIICWIGQQLTDLSAGLSYELYNTNWMQWNKSCKMSVLIFRERLKRPLNMSAGGLTPINMETFGT</sequence>
<organism evidence="11 12">
    <name type="scientific">Rhodnius prolixus</name>
    <name type="common">Triatomid bug</name>
    <dbReference type="NCBI Taxonomy" id="13249"/>
    <lineage>
        <taxon>Eukaryota</taxon>
        <taxon>Metazoa</taxon>
        <taxon>Ecdysozoa</taxon>
        <taxon>Arthropoda</taxon>
        <taxon>Hexapoda</taxon>
        <taxon>Insecta</taxon>
        <taxon>Pterygota</taxon>
        <taxon>Neoptera</taxon>
        <taxon>Paraneoptera</taxon>
        <taxon>Hemiptera</taxon>
        <taxon>Heteroptera</taxon>
        <taxon>Panheteroptera</taxon>
        <taxon>Cimicomorpha</taxon>
        <taxon>Reduviidae</taxon>
        <taxon>Triatominae</taxon>
        <taxon>Rhodnius</taxon>
    </lineage>
</organism>
<evidence type="ECO:0000256" key="7">
    <source>
        <dbReference type="ARBA" id="ARBA00023136"/>
    </source>
</evidence>
<dbReference type="FunCoup" id="T1H8I9">
    <property type="interactions" value="25"/>
</dbReference>
<protein>
    <recommendedName>
        <fullName evidence="10">Odorant receptor</fullName>
    </recommendedName>
</protein>
<keyword evidence="7 10" id="KW-0472">Membrane</keyword>
<evidence type="ECO:0000256" key="2">
    <source>
        <dbReference type="ARBA" id="ARBA00022475"/>
    </source>
</evidence>
<evidence type="ECO:0000256" key="6">
    <source>
        <dbReference type="ARBA" id="ARBA00022989"/>
    </source>
</evidence>
<keyword evidence="12" id="KW-1185">Reference proteome</keyword>
<feature type="transmembrane region" description="Helical" evidence="10">
    <location>
        <begin position="138"/>
        <end position="159"/>
    </location>
</feature>
<dbReference type="InParanoid" id="T1H8I9"/>
<dbReference type="GO" id="GO:0005886">
    <property type="term" value="C:plasma membrane"/>
    <property type="evidence" value="ECO:0007669"/>
    <property type="project" value="UniProtKB-SubCell"/>
</dbReference>
<evidence type="ECO:0000256" key="3">
    <source>
        <dbReference type="ARBA" id="ARBA00022606"/>
    </source>
</evidence>
<dbReference type="Pfam" id="PF02949">
    <property type="entry name" value="7tm_6"/>
    <property type="match status" value="1"/>
</dbReference>
<evidence type="ECO:0000256" key="1">
    <source>
        <dbReference type="ARBA" id="ARBA00004651"/>
    </source>
</evidence>